<keyword evidence="2" id="KW-1185">Reference proteome</keyword>
<dbReference type="RefSeq" id="WP_086066119.1">
    <property type="nucleotide sequence ID" value="NZ_CP021108.1"/>
</dbReference>
<evidence type="ECO:0000313" key="2">
    <source>
        <dbReference type="Proteomes" id="UP000194151"/>
    </source>
</evidence>
<gene>
    <name evidence="1" type="ORF">CAL12_19365</name>
</gene>
<reference evidence="1 2" key="1">
    <citation type="submission" date="2017-05" db="EMBL/GenBank/DDBJ databases">
        <title>Complete and WGS of Bordetella genogroups.</title>
        <authorList>
            <person name="Spilker T."/>
            <person name="LiPuma J."/>
        </authorList>
    </citation>
    <scope>NUCLEOTIDE SEQUENCE [LARGE SCALE GENOMIC DNA]</scope>
    <source>
        <strain evidence="1 2">AU19157</strain>
    </source>
</reference>
<organism evidence="1 2">
    <name type="scientific">Bordetella genomosp. 8</name>
    <dbReference type="NCBI Taxonomy" id="1416806"/>
    <lineage>
        <taxon>Bacteria</taxon>
        <taxon>Pseudomonadati</taxon>
        <taxon>Pseudomonadota</taxon>
        <taxon>Betaproteobacteria</taxon>
        <taxon>Burkholderiales</taxon>
        <taxon>Alcaligenaceae</taxon>
        <taxon>Bordetella</taxon>
    </lineage>
</organism>
<accession>A0A1W6YP09</accession>
<dbReference type="KEGG" id="bgv:CAL12_19365"/>
<sequence length="89" mass="9954">MSDNATAVAAISSAPVERAGVWRGFRAFFAAPFVALWESWSTPDTSLKLHQLTEAELLDMGASPDELAEAQALREFEQHRAYAMSLYYW</sequence>
<protein>
    <submittedName>
        <fullName evidence="1">Uncharacterized protein</fullName>
    </submittedName>
</protein>
<dbReference type="EMBL" id="CP021108">
    <property type="protein sequence ID" value="ARP82761.1"/>
    <property type="molecule type" value="Genomic_DNA"/>
</dbReference>
<dbReference type="Proteomes" id="UP000194151">
    <property type="component" value="Chromosome"/>
</dbReference>
<proteinExistence type="predicted"/>
<name>A0A1W6YP09_9BORD</name>
<evidence type="ECO:0000313" key="1">
    <source>
        <dbReference type="EMBL" id="ARP82761.1"/>
    </source>
</evidence>
<dbReference type="OrthoDB" id="8636794at2"/>
<dbReference type="AlphaFoldDB" id="A0A1W6YP09"/>